<evidence type="ECO:0008006" key="4">
    <source>
        <dbReference type="Google" id="ProtNLM"/>
    </source>
</evidence>
<dbReference type="AlphaFoldDB" id="A0A919M2K2"/>
<feature type="transmembrane region" description="Helical" evidence="1">
    <location>
        <begin position="27"/>
        <end position="47"/>
    </location>
</feature>
<dbReference type="Proteomes" id="UP000655094">
    <property type="component" value="Unassembled WGS sequence"/>
</dbReference>
<organism evidence="2 3">
    <name type="scientific">Klebsiella pneumoniae</name>
    <dbReference type="NCBI Taxonomy" id="573"/>
    <lineage>
        <taxon>Bacteria</taxon>
        <taxon>Pseudomonadati</taxon>
        <taxon>Pseudomonadota</taxon>
        <taxon>Gammaproteobacteria</taxon>
        <taxon>Enterobacterales</taxon>
        <taxon>Enterobacteriaceae</taxon>
        <taxon>Klebsiella/Raoultella group</taxon>
        <taxon>Klebsiella</taxon>
        <taxon>Klebsiella pneumoniae complex</taxon>
    </lineage>
</organism>
<evidence type="ECO:0000313" key="3">
    <source>
        <dbReference type="Proteomes" id="UP000655094"/>
    </source>
</evidence>
<dbReference type="EMBL" id="BNFF01000001">
    <property type="protein sequence ID" value="GHK56742.1"/>
    <property type="molecule type" value="Genomic_DNA"/>
</dbReference>
<gene>
    <name evidence="2" type="ORF">KPZU09_64780</name>
</gene>
<keyword evidence="1" id="KW-0812">Transmembrane</keyword>
<evidence type="ECO:0000256" key="1">
    <source>
        <dbReference type="SAM" id="Phobius"/>
    </source>
</evidence>
<name>A0A919M2K2_KLEPN</name>
<keyword evidence="1" id="KW-1133">Transmembrane helix</keyword>
<comment type="caution">
    <text evidence="2">The sequence shown here is derived from an EMBL/GenBank/DDBJ whole genome shotgun (WGS) entry which is preliminary data.</text>
</comment>
<evidence type="ECO:0000313" key="2">
    <source>
        <dbReference type="EMBL" id="GHK56742.1"/>
    </source>
</evidence>
<reference evidence="2" key="1">
    <citation type="submission" date="2020-10" db="EMBL/GenBank/DDBJ databases">
        <title>Genome Sequence of ESBL Producing Zambian Clinical Strains.</title>
        <authorList>
            <person name="Shawa M."/>
            <person name="Furuta Y."/>
            <person name="Simbotwe M."/>
            <person name="Mulenga E."/>
            <person name="Mubanga M."/>
            <person name="Mulenga G."/>
            <person name="Kaile C."/>
            <person name="Zorigt T."/>
            <person name="Hang'ombe B."/>
            <person name="Higashi H."/>
        </authorList>
    </citation>
    <scope>NUCLEOTIDE SEQUENCE</scope>
    <source>
        <strain evidence="2">Zam_UTH_09</strain>
    </source>
</reference>
<proteinExistence type="predicted"/>
<keyword evidence="1" id="KW-0472">Membrane</keyword>
<accession>A0A919M2K2</accession>
<protein>
    <recommendedName>
        <fullName evidence="4">Tripartite multidrug resistance system membrane fusion protein</fullName>
    </recommendedName>
</protein>
<sequence length="134" mass="14313">MVALAVIYAQTFPSMTSQSEILVRLLLWLWVAINTAILVTLLVNACFQQAFPGNQFKARLAGMLHEVARRLAAPDAEAPPTFGETAAQFNQLQSLFAQPAGRHRRSPPIPAALAAGRHFALLPAGGPAASRRGG</sequence>